<feature type="region of interest" description="Disordered" evidence="1">
    <location>
        <begin position="1110"/>
        <end position="1141"/>
    </location>
</feature>
<proteinExistence type="predicted"/>
<evidence type="ECO:0000313" key="3">
    <source>
        <dbReference type="WBParaSite" id="PTRK_0001660100.1"/>
    </source>
</evidence>
<feature type="region of interest" description="Disordered" evidence="1">
    <location>
        <begin position="266"/>
        <end position="368"/>
    </location>
</feature>
<reference evidence="3" key="1">
    <citation type="submission" date="2017-02" db="UniProtKB">
        <authorList>
            <consortium name="WormBaseParasite"/>
        </authorList>
    </citation>
    <scope>IDENTIFICATION</scope>
</reference>
<organism evidence="2 3">
    <name type="scientific">Parastrongyloides trichosuri</name>
    <name type="common">Possum-specific nematode worm</name>
    <dbReference type="NCBI Taxonomy" id="131310"/>
    <lineage>
        <taxon>Eukaryota</taxon>
        <taxon>Metazoa</taxon>
        <taxon>Ecdysozoa</taxon>
        <taxon>Nematoda</taxon>
        <taxon>Chromadorea</taxon>
        <taxon>Rhabditida</taxon>
        <taxon>Tylenchina</taxon>
        <taxon>Panagrolaimomorpha</taxon>
        <taxon>Strongyloidoidea</taxon>
        <taxon>Strongyloididae</taxon>
        <taxon>Parastrongyloides</taxon>
    </lineage>
</organism>
<feature type="region of interest" description="Disordered" evidence="1">
    <location>
        <begin position="61"/>
        <end position="86"/>
    </location>
</feature>
<keyword evidence="2" id="KW-1185">Reference proteome</keyword>
<protein>
    <submittedName>
        <fullName evidence="3">LigA</fullName>
    </submittedName>
</protein>
<feature type="compositionally biased region" description="Gly residues" evidence="1">
    <location>
        <begin position="65"/>
        <end position="74"/>
    </location>
</feature>
<accession>A0A0N5A4J2</accession>
<dbReference type="WBParaSite" id="PTRK_0001660100.1">
    <property type="protein sequence ID" value="PTRK_0001660100.1"/>
    <property type="gene ID" value="PTRK_0001660100"/>
</dbReference>
<feature type="compositionally biased region" description="Low complexity" evidence="1">
    <location>
        <begin position="1115"/>
        <end position="1129"/>
    </location>
</feature>
<feature type="compositionally biased region" description="Pro residues" evidence="1">
    <location>
        <begin position="338"/>
        <end position="348"/>
    </location>
</feature>
<name>A0A0N5A4J2_PARTI</name>
<sequence length="1319" mass="138118">MLFQQHVRDHLAVHRVADVNRHDMADAGQDRDARLGQTALQGGGALLMGVAQFGVRFQMAHRGQSPGGQSGRQAGGEDEAGSPAAHRVHDHRVGGDIAAHDAEGLAQRAFENVDAVQHAVALGDAGAGRAVQAHGVDFVQIGQGAVFLGQGDGARQVGDVAVHRIDALEGDQLGRVDWRGGQQFLKVFKVVVAEDVALAAAVADARDHGGVVQRVREDDQARQNLLQRRQRRLPSGASWPVRLPDPRPSAWCPRCCACPLPRRRCVRSRPASPESHQDGAPCQDSRSSTRPPRPGACRPPADGGPEEIARAPASDRRRHGNGLRCGPDPQSSERRTYSPPPLRGPPPHWHGEESHGSAQRIDPPAQHLDHGGEVLAAVAEAVEQGVEGLGLGAQRRRGAGLGRGVLSQLEVFQHHGGGEAAFIIAVRRGGRHRTGPGVVAGHAPALARRLGGDLEEALGFEPQLLGQGDGLAGADHGDAQQHVVADLGRLTGAVVAGADGDAAHGVQRRFDAGEVGLVAADHEGQRPGVGGRRAARDRRVGEGVTRFLGQGRHLARRLHVDGRAVQKQRAGGRRADDLFGIDAEDVRPGGQHGDDHLGVLHGLGDRGDDELVGLAPDRLVEDVQAVVVGRVGDGRALAVEDEAGGLDLLAKLGALDAVQGLDHGVGGAGRGLVVDDDIEAAGLQRLKDVGVHLGHIHAETGDVEVVIFLAHEDQIQRLIEAHGVQVAVDAADVGIGGDEGVGARVLALGRAVGHEGVDMTALAHDAREQAAEITRAGADAGLYGDGGQLDHLGAVRADDMAADDALGFGLDHQLHQDPLVRAGEGVFHRAEAGDVDVHLARTGVAGLGLGQADDADGRLAEHGCGDGFIVEPLRVVLEHRLMEGHALADGDGGQVHPVGDVADGPDVVGRSLGIFVDLDGAVLVQLDPGGFQPQPLDIGRAAGGEHDHAFRLPRAAAGGDQDLLGRDRLGFSAVLADDLDGVGVLQHGAPMQQVYARLAQIGGVDPGQTGDLDILRLKEGRPVELGVLERPTVALGDLKRVADLGGHDHELLGYAASNDAGAAHTIFLGEGDLLAAQRRQPRRPHPARTGADDKEVVVVLGHRGLRLAGPKKIESNSSESSEIARSNRSADPDLGAQMRGGKARGRPVMIAVLLALALSASAPPAQSAAPAPEDQAVRLEDIQVSGRRLDDLIESFVSEVAAPNRGRGIARWDRSVCVGAVNLRREAAQYLVDRVSTVAEDLGLNAGDPGCTPNLLIVATADGDAFAQELVERRRRALRMGGSGMDRGAAALRDFQETSRPVRWWQVSMPVDSETGQRA</sequence>
<evidence type="ECO:0000313" key="2">
    <source>
        <dbReference type="Proteomes" id="UP000038045"/>
    </source>
</evidence>
<evidence type="ECO:0000256" key="1">
    <source>
        <dbReference type="SAM" id="MobiDB-lite"/>
    </source>
</evidence>
<dbReference type="Proteomes" id="UP000038045">
    <property type="component" value="Unplaced"/>
</dbReference>